<reference evidence="2" key="1">
    <citation type="submission" date="2020-02" db="EMBL/GenBank/DDBJ databases">
        <authorList>
            <person name="Meier V. D."/>
        </authorList>
    </citation>
    <scope>NUCLEOTIDE SEQUENCE</scope>
    <source>
        <strain evidence="2">AVDCRST_MAG68</strain>
    </source>
</reference>
<sequence>MTPELYFTIGVVVGVVALGIAGVGLARQEDMDGGDTAMFAVLAAVSAACVVPMWPLAFVGAALWGAVMHLRRSAAARREEQQEQEFRARFPKTDADRYRDMAREQRDLARTSRKAGMPDVADMQDQLAGQYESLANLYARETS</sequence>
<proteinExistence type="predicted"/>
<keyword evidence="1" id="KW-0812">Transmembrane</keyword>
<gene>
    <name evidence="2" type="ORF">AVDCRST_MAG68-5158</name>
</gene>
<organism evidence="2">
    <name type="scientific">uncultured Gemmatimonadota bacterium</name>
    <dbReference type="NCBI Taxonomy" id="203437"/>
    <lineage>
        <taxon>Bacteria</taxon>
        <taxon>Pseudomonadati</taxon>
        <taxon>Gemmatimonadota</taxon>
        <taxon>environmental samples</taxon>
    </lineage>
</organism>
<protein>
    <submittedName>
        <fullName evidence="2">Uncharacterized protein</fullName>
    </submittedName>
</protein>
<keyword evidence="1" id="KW-0472">Membrane</keyword>
<evidence type="ECO:0000256" key="1">
    <source>
        <dbReference type="SAM" id="Phobius"/>
    </source>
</evidence>
<feature type="transmembrane region" description="Helical" evidence="1">
    <location>
        <begin position="38"/>
        <end position="64"/>
    </location>
</feature>
<name>A0A6J4MV74_9BACT</name>
<keyword evidence="1" id="KW-1133">Transmembrane helix</keyword>
<feature type="transmembrane region" description="Helical" evidence="1">
    <location>
        <begin position="6"/>
        <end position="26"/>
    </location>
</feature>
<accession>A0A6J4MV74</accession>
<dbReference type="EMBL" id="CADCTW010000217">
    <property type="protein sequence ID" value="CAA9365428.1"/>
    <property type="molecule type" value="Genomic_DNA"/>
</dbReference>
<evidence type="ECO:0000313" key="2">
    <source>
        <dbReference type="EMBL" id="CAA9365428.1"/>
    </source>
</evidence>
<dbReference type="AlphaFoldDB" id="A0A6J4MV74"/>